<dbReference type="RefSeq" id="WP_160020830.1">
    <property type="nucleotide sequence ID" value="NZ_VZIZ01000001.1"/>
</dbReference>
<dbReference type="InterPro" id="IPR058063">
    <property type="entry name" value="FFLEE_fam"/>
</dbReference>
<sequence>MTALADLQQHLTRFWAMPHHQDDALNAKLKEVQSWQQARLQKTHRELFEQPKNQLMADYFLTQLYGGEEFKLLAEQLARILPKAKKLERLAKESALEAGSMGIQAAIFAIELDLHLAQWLLAQDLPVNEENMLAAYRTVDEEDERRVQIANLKDVCYRTDKHLNSFMLKKAFALAKSTAYRHGYQPLYDFIDTGFKAMKPLSSVSDFIEPFCKRELSIIDQVHDTDNGSKPIAFGVS</sequence>
<dbReference type="AlphaFoldDB" id="A0A6N7C497"/>
<dbReference type="NCBIfam" id="NF047641">
    <property type="entry name" value="FFLEE_fam"/>
    <property type="match status" value="1"/>
</dbReference>
<dbReference type="Pfam" id="PF26621">
    <property type="entry name" value="DUF8198"/>
    <property type="match status" value="1"/>
</dbReference>
<name>A0A6N7C497_9GAMM</name>
<comment type="caution">
    <text evidence="2">The sequence shown here is derived from an EMBL/GenBank/DDBJ whole genome shotgun (WGS) entry which is preliminary data.</text>
</comment>
<dbReference type="EMBL" id="VZIZ01000001">
    <property type="protein sequence ID" value="KAF0570222.1"/>
    <property type="molecule type" value="Genomic_DNA"/>
</dbReference>
<feature type="domain" description="DUF8198" evidence="1">
    <location>
        <begin position="18"/>
        <end position="226"/>
    </location>
</feature>
<reference evidence="2 3" key="1">
    <citation type="submission" date="2019-09" db="EMBL/GenBank/DDBJ databases">
        <title>Draft genome sequence of Psychrobacter nivimaris LAMA 639, in search for biotechnological relevant genes.</title>
        <authorList>
            <person name="Lima A.O.S."/>
            <person name="Staloch B.E.K."/>
            <person name="Freitas R.C."/>
            <person name="Niero H."/>
            <person name="Silva M.A.C."/>
        </authorList>
    </citation>
    <scope>NUCLEOTIDE SEQUENCE [LARGE SCALE GENOMIC DNA]</scope>
    <source>
        <strain evidence="2 3">LAMA 639</strain>
    </source>
</reference>
<proteinExistence type="predicted"/>
<evidence type="ECO:0000259" key="1">
    <source>
        <dbReference type="Pfam" id="PF26621"/>
    </source>
</evidence>
<organism evidence="2 3">
    <name type="scientific">Psychrobacter nivimaris</name>
    <dbReference type="NCBI Taxonomy" id="281738"/>
    <lineage>
        <taxon>Bacteria</taxon>
        <taxon>Pseudomonadati</taxon>
        <taxon>Pseudomonadota</taxon>
        <taxon>Gammaproteobacteria</taxon>
        <taxon>Moraxellales</taxon>
        <taxon>Moraxellaceae</taxon>
        <taxon>Psychrobacter</taxon>
    </lineage>
</organism>
<evidence type="ECO:0000313" key="3">
    <source>
        <dbReference type="Proteomes" id="UP000471465"/>
    </source>
</evidence>
<evidence type="ECO:0000313" key="2">
    <source>
        <dbReference type="EMBL" id="KAF0570222.1"/>
    </source>
</evidence>
<gene>
    <name evidence="2" type="ORF">FQV37_66</name>
</gene>
<keyword evidence="3" id="KW-1185">Reference proteome</keyword>
<accession>A0A6N7C497</accession>
<dbReference type="Proteomes" id="UP000471465">
    <property type="component" value="Unassembled WGS sequence"/>
</dbReference>
<dbReference type="InterPro" id="IPR058511">
    <property type="entry name" value="DUF8198"/>
</dbReference>
<protein>
    <recommendedName>
        <fullName evidence="1">DUF8198 domain-containing protein</fullName>
    </recommendedName>
</protein>